<accession>A0AAN7W5P6</accession>
<evidence type="ECO:0000313" key="1">
    <source>
        <dbReference type="EMBL" id="KAK5694831.1"/>
    </source>
</evidence>
<evidence type="ECO:0000313" key="2">
    <source>
        <dbReference type="Proteomes" id="UP001310594"/>
    </source>
</evidence>
<organism evidence="1 2">
    <name type="scientific">Elasticomyces elasticus</name>
    <dbReference type="NCBI Taxonomy" id="574655"/>
    <lineage>
        <taxon>Eukaryota</taxon>
        <taxon>Fungi</taxon>
        <taxon>Dikarya</taxon>
        <taxon>Ascomycota</taxon>
        <taxon>Pezizomycotina</taxon>
        <taxon>Dothideomycetes</taxon>
        <taxon>Dothideomycetidae</taxon>
        <taxon>Mycosphaerellales</taxon>
        <taxon>Teratosphaeriaceae</taxon>
        <taxon>Elasticomyces</taxon>
    </lineage>
</organism>
<comment type="caution">
    <text evidence="1">The sequence shown here is derived from an EMBL/GenBank/DDBJ whole genome shotgun (WGS) entry which is preliminary data.</text>
</comment>
<dbReference type="EMBL" id="JAVRQU010000015">
    <property type="protein sequence ID" value="KAK5694831.1"/>
    <property type="molecule type" value="Genomic_DNA"/>
</dbReference>
<proteinExistence type="predicted"/>
<dbReference type="Proteomes" id="UP001310594">
    <property type="component" value="Unassembled WGS sequence"/>
</dbReference>
<gene>
    <name evidence="1" type="ORF">LTR97_009422</name>
</gene>
<sequence length="222" mass="24742">MNVEATGSSVSKIEADALQTITLGQSVVQLVREPVAHFYQRYEQAQAVKRGLGPWTIEVYQKDRLHIPTLLEMDFEAHLIKHLGYMQPIGLPDSSASWGYWMHALGIQPGKDVVQWAPTLDDWVSTQNGKLEMDVEGAVLCHIVNLYRSDHEWLADAWEELPKGCSADAMELNQSGFERPTSFHGHVLSNKRRVTGSHVPSTNALLSFGTLGWAVLDGQQHA</sequence>
<protein>
    <submittedName>
        <fullName evidence="1">Uncharacterized protein</fullName>
    </submittedName>
</protein>
<name>A0AAN7W5P6_9PEZI</name>
<dbReference type="AlphaFoldDB" id="A0AAN7W5P6"/>
<reference evidence="1" key="1">
    <citation type="submission" date="2023-08" db="EMBL/GenBank/DDBJ databases">
        <title>Black Yeasts Isolated from many extreme environments.</title>
        <authorList>
            <person name="Coleine C."/>
            <person name="Stajich J.E."/>
            <person name="Selbmann L."/>
        </authorList>
    </citation>
    <scope>NUCLEOTIDE SEQUENCE</scope>
    <source>
        <strain evidence="1">CCFEE 5810</strain>
    </source>
</reference>